<evidence type="ECO:0000256" key="2">
    <source>
        <dbReference type="ARBA" id="ARBA00022448"/>
    </source>
</evidence>
<dbReference type="GO" id="GO:0034727">
    <property type="term" value="P:piecemeal microautophagy of the nucleus"/>
    <property type="evidence" value="ECO:0007669"/>
    <property type="project" value="TreeGrafter"/>
</dbReference>
<dbReference type="EMBL" id="JEMT01027454">
    <property type="protein sequence ID" value="EXX57046.1"/>
    <property type="molecule type" value="Genomic_DNA"/>
</dbReference>
<comment type="caution">
    <text evidence="11">The sequence shown here is derived from an EMBL/GenBank/DDBJ whole genome shotgun (WGS) entry which is preliminary data.</text>
</comment>
<dbReference type="InterPro" id="IPR019460">
    <property type="entry name" value="Atg11_C"/>
</dbReference>
<dbReference type="GO" id="GO:0034045">
    <property type="term" value="C:phagophore assembly site membrane"/>
    <property type="evidence" value="ECO:0007669"/>
    <property type="project" value="UniProtKB-SubCell"/>
</dbReference>
<dbReference type="InterPro" id="IPR040040">
    <property type="entry name" value="ATG11"/>
</dbReference>
<keyword evidence="5 7" id="KW-0175">Coiled coil</keyword>
<evidence type="ECO:0000259" key="9">
    <source>
        <dbReference type="Pfam" id="PF04108"/>
    </source>
</evidence>
<dbReference type="OrthoDB" id="447953at2759"/>
<feature type="region of interest" description="Disordered" evidence="8">
    <location>
        <begin position="622"/>
        <end position="641"/>
    </location>
</feature>
<evidence type="ECO:0000256" key="6">
    <source>
        <dbReference type="RuleBase" id="RU367075"/>
    </source>
</evidence>
<dbReference type="Gene3D" id="1.20.5.490">
    <property type="entry name" value="Single helix bin"/>
    <property type="match status" value="1"/>
</dbReference>
<feature type="compositionally biased region" description="Low complexity" evidence="8">
    <location>
        <begin position="1442"/>
        <end position="1460"/>
    </location>
</feature>
<dbReference type="GO" id="GO:0034517">
    <property type="term" value="P:ribophagy"/>
    <property type="evidence" value="ECO:0007669"/>
    <property type="project" value="TreeGrafter"/>
</dbReference>
<evidence type="ECO:0000256" key="3">
    <source>
        <dbReference type="ARBA" id="ARBA00022927"/>
    </source>
</evidence>
<evidence type="ECO:0000256" key="4">
    <source>
        <dbReference type="ARBA" id="ARBA00023006"/>
    </source>
</evidence>
<organism evidence="11 12">
    <name type="scientific">Rhizophagus irregularis (strain DAOM 197198w)</name>
    <name type="common">Glomus intraradices</name>
    <dbReference type="NCBI Taxonomy" id="1432141"/>
    <lineage>
        <taxon>Eukaryota</taxon>
        <taxon>Fungi</taxon>
        <taxon>Fungi incertae sedis</taxon>
        <taxon>Mucoromycota</taxon>
        <taxon>Glomeromycotina</taxon>
        <taxon>Glomeromycetes</taxon>
        <taxon>Glomerales</taxon>
        <taxon>Glomeraceae</taxon>
        <taxon>Rhizophagus</taxon>
    </lineage>
</organism>
<dbReference type="HOGENOM" id="CLU_002803_1_0_1"/>
<dbReference type="GO" id="GO:0060090">
    <property type="term" value="F:molecular adaptor activity"/>
    <property type="evidence" value="ECO:0007669"/>
    <property type="project" value="TreeGrafter"/>
</dbReference>
<comment type="subunit">
    <text evidence="6">Homodimer.</text>
</comment>
<proteinExistence type="inferred from homology"/>
<evidence type="ECO:0000256" key="1">
    <source>
        <dbReference type="ARBA" id="ARBA00009729"/>
    </source>
</evidence>
<dbReference type="GO" id="GO:0019901">
    <property type="term" value="F:protein kinase binding"/>
    <property type="evidence" value="ECO:0007669"/>
    <property type="project" value="TreeGrafter"/>
</dbReference>
<keyword evidence="6" id="KW-0926">Vacuole</keyword>
<keyword evidence="12" id="KW-1185">Reference proteome</keyword>
<feature type="coiled-coil region" evidence="7">
    <location>
        <begin position="937"/>
        <end position="1073"/>
    </location>
</feature>
<evidence type="ECO:0000256" key="8">
    <source>
        <dbReference type="SAM" id="MobiDB-lite"/>
    </source>
</evidence>
<keyword evidence="3 6" id="KW-0653">Protein transport</keyword>
<dbReference type="InterPro" id="IPR045326">
    <property type="entry name" value="ATG17-like_dom"/>
</dbReference>
<sequence>MKIYRAETGKRIQVRKSFESLGDLKAELEQVGGVPISSQILMTSFGLQLKTEMINDANKATGKDEYIIFLFDRDLLDVNNTYDQTPLVEGLSLEPPIIAPAASNILTRLQNRGSWNNINLSEECGAYVNLFQTHHSQGQLFVKTAEKHAGICKLLYQEQKIQQMALDVAITNLNSHCRSIIEAHEDVYTFAEKEITKQTRLIQSLSTDIETLRRITIHPGLLKDARNLMNDRDSYTLADFIAEDKLIILAKEGKQAYDQISNRVQELTSLVRAVQSGTDTLKKKKFDSSFLKIETALNNIREYHNKLTQIAQKLERDVTRVQSKVTEILESNTKNLSTTTIKSIEAFDHLSDIHSQEYLPEMQKYDQYIREQVKFLVQCKNAMTSTLISSLQQISRLESSIAGIPDSLRRLDSDIQSKAQEFKNLNQVHQMPIAYAKTIAEIVRRKEYSNLILTKAQQMAEIMGHFRNIEQKRRDSYRTDVKKYVPINIPALDDNPPMCDISTANIKEDKLPSFTAEDIHSFLSFIEEIRPTVMSQASFHRSPTFNASSRIQSPQNDSLASLQTALLKLVSQIEGMNHEFDRIVEKNFLSEKSDNVRNGSTISRPISSIEGRTLTPQLVPMSSQLGRRSKRASRQSFSEDSAPQIDVNMDLYFEKTKQLDKAEEKIKAYEARIKNLETILHKNYQAAKNSQTKSENSITEEELLSRYQNLESSYAIEVSEKKKQENKVNELEMRYKNLESSYNAIVNEKETLLKRINELESRHEAIKEIEEKALTFESSHALVVKENEDLHTNFNELQTLYDSSKMRCNELEAKITELEAKISELEAKIDELEAKIAELEKVSLELRNNEQDNFYSEHVESIIKDLKQKYQDSKSENHKLHDEYEKKIRDLDTVQRESDRKCVKLREENEWIIKEKEILNASKSSLELKFNDILTEKNKLEAIFEEYKLKFEEKESLYKQGQSELNKRIEELEAQQLGQEQIETVEERWKKKIEELQKEKDEAIQKYELNKQNLLNEIESWKANLDRMNSAREEYEKLLDKTRERVKLAEQENAEKMKALEQVEKLVKNITEAILEYMPIVTAYDSSKSTEQAKLETNLNPINMIQKVGSVAKSMAQELHDTKQLFENSKVTNIRLEKSLDETQQKLKERTEFSRILSKYLWEYYINIRTLMSAMGLALPLNDENRLISLTSIEEEKGNPKSTESRLSDSYYAEDLGKFFSTDSLIEPIEWPKDKYTTLLTLSTKVNLSKVCDMIRRTPQDAENLAKKYQEESKSNREKYHKYRKSYQESKDKIAFRNFKNGDLALFLPTRNSTAKPWAAFNINCPHYFLRATESIIRNKDWIVARIVDISEHIVDIKNPETNPYELPDGVKYYSLSAEVYQNISTPSHHSRKRSDSDKSSRMSASLNLTSTSNDANLSMSSSTADVSTRSRIQSMPTRAYSMSSAHRSSPSSPPDTSSTIKRSILNLFTFNESESESKENTRSNSDLS</sequence>
<dbReference type="Gene3D" id="3.10.20.90">
    <property type="entry name" value="Phosphatidylinositol 3-kinase Catalytic Subunit, Chain A, domain 1"/>
    <property type="match status" value="1"/>
</dbReference>
<evidence type="ECO:0000256" key="7">
    <source>
        <dbReference type="SAM" id="Coils"/>
    </source>
</evidence>
<keyword evidence="4 6" id="KW-0072">Autophagy</keyword>
<feature type="coiled-coil region" evidence="7">
    <location>
        <begin position="794"/>
        <end position="897"/>
    </location>
</feature>
<dbReference type="GO" id="GO:1903599">
    <property type="term" value="P:positive regulation of autophagy of mitochondrion"/>
    <property type="evidence" value="ECO:0007669"/>
    <property type="project" value="UniProtKB-UniRule"/>
</dbReference>
<dbReference type="GO" id="GO:0000045">
    <property type="term" value="P:autophagosome assembly"/>
    <property type="evidence" value="ECO:0007669"/>
    <property type="project" value="UniProtKB-UniRule"/>
</dbReference>
<comment type="function">
    <text evidence="6">Involved in cytoplasm to vacuole transport (Cvt), pexophagy, mitophagy and nucleophagy. Recruits mitochondria for their selective degradation via autophagy (mitophagy) during starvation. Works as scaffold proteins that recruit ATG proteins to the pre-autophagosome (PAS), the site of vesicle/autophagosome formation. Required for the Cvt vesicles completion.</text>
</comment>
<dbReference type="GO" id="GO:0061709">
    <property type="term" value="P:reticulophagy"/>
    <property type="evidence" value="ECO:0007669"/>
    <property type="project" value="TreeGrafter"/>
</dbReference>
<dbReference type="PANTHER" id="PTHR13222:SF1">
    <property type="entry name" value="RB1-INDUCIBLE COILED-COIL PROTEIN 1"/>
    <property type="match status" value="1"/>
</dbReference>
<feature type="domain" description="Autophagy-related protein 11 C-terminal" evidence="10">
    <location>
        <begin position="1255"/>
        <end position="1379"/>
    </location>
</feature>
<evidence type="ECO:0000256" key="5">
    <source>
        <dbReference type="ARBA" id="ARBA00023054"/>
    </source>
</evidence>
<dbReference type="Proteomes" id="UP000022910">
    <property type="component" value="Unassembled WGS sequence"/>
</dbReference>
<dbReference type="GO" id="GO:1990316">
    <property type="term" value="C:Atg1/ULK1 kinase complex"/>
    <property type="evidence" value="ECO:0007669"/>
    <property type="project" value="TreeGrafter"/>
</dbReference>
<feature type="coiled-coil region" evidence="7">
    <location>
        <begin position="714"/>
        <end position="769"/>
    </location>
</feature>
<feature type="coiled-coil region" evidence="7">
    <location>
        <begin position="293"/>
        <end position="324"/>
    </location>
</feature>
<comment type="subcellular location">
    <subcellularLocation>
        <location evidence="6">Preautophagosomal structure membrane</location>
        <topology evidence="6">Peripheral membrane protein</topology>
    </subcellularLocation>
    <subcellularLocation>
        <location evidence="6">Vacuole membrane</location>
        <topology evidence="6">Peripheral membrane protein</topology>
    </subcellularLocation>
    <text evidence="6">During pexophagy, accumulates in the vacuolar membrane region, where the peroxisomes contact the vacuole.</text>
</comment>
<keyword evidence="2 6" id="KW-0813">Transport</keyword>
<reference evidence="11 12" key="1">
    <citation type="submission" date="2014-02" db="EMBL/GenBank/DDBJ databases">
        <title>Single nucleus genome sequencing reveals high similarity among nuclei of an endomycorrhizal fungus.</title>
        <authorList>
            <person name="Lin K."/>
            <person name="Geurts R."/>
            <person name="Zhang Z."/>
            <person name="Limpens E."/>
            <person name="Saunders D.G."/>
            <person name="Mu D."/>
            <person name="Pang E."/>
            <person name="Cao H."/>
            <person name="Cha H."/>
            <person name="Lin T."/>
            <person name="Zhou Q."/>
            <person name="Shang Y."/>
            <person name="Li Y."/>
            <person name="Ivanov S."/>
            <person name="Sharma T."/>
            <person name="Velzen R.V."/>
            <person name="Ruijter N.D."/>
            <person name="Aanen D.K."/>
            <person name="Win J."/>
            <person name="Kamoun S."/>
            <person name="Bisseling T."/>
            <person name="Huang S."/>
        </authorList>
    </citation>
    <scope>NUCLEOTIDE SEQUENCE [LARGE SCALE GENOMIC DNA]</scope>
    <source>
        <strain evidence="12">DAOM197198w</strain>
    </source>
</reference>
<dbReference type="Pfam" id="PF10377">
    <property type="entry name" value="ATG11"/>
    <property type="match status" value="1"/>
</dbReference>
<keyword evidence="6" id="KW-0472">Membrane</keyword>
<evidence type="ECO:0000259" key="10">
    <source>
        <dbReference type="Pfam" id="PF10377"/>
    </source>
</evidence>
<feature type="region of interest" description="Disordered" evidence="8">
    <location>
        <begin position="1385"/>
        <end position="1465"/>
    </location>
</feature>
<dbReference type="Pfam" id="PF04108">
    <property type="entry name" value="ATG17_like"/>
    <property type="match status" value="1"/>
</dbReference>
<feature type="region of interest" description="Disordered" evidence="8">
    <location>
        <begin position="1470"/>
        <end position="1489"/>
    </location>
</feature>
<feature type="compositionally biased region" description="Polar residues" evidence="8">
    <location>
        <begin position="1402"/>
        <end position="1437"/>
    </location>
</feature>
<accession>A0A015KC31</accession>
<evidence type="ECO:0000313" key="12">
    <source>
        <dbReference type="Proteomes" id="UP000022910"/>
    </source>
</evidence>
<comment type="similarity">
    <text evidence="1 6">Belongs to the ATG11 family.</text>
</comment>
<protein>
    <recommendedName>
        <fullName evidence="6">Autophagy-related protein 11</fullName>
    </recommendedName>
</protein>
<dbReference type="GO" id="GO:0015031">
    <property type="term" value="P:protein transport"/>
    <property type="evidence" value="ECO:0007669"/>
    <property type="project" value="UniProtKB-KW"/>
</dbReference>
<dbReference type="GO" id="GO:0005774">
    <property type="term" value="C:vacuolar membrane"/>
    <property type="evidence" value="ECO:0007669"/>
    <property type="project" value="UniProtKB-SubCell"/>
</dbReference>
<feature type="coiled-coil region" evidence="7">
    <location>
        <begin position="652"/>
        <end position="679"/>
    </location>
</feature>
<dbReference type="PANTHER" id="PTHR13222">
    <property type="entry name" value="RB1-INDUCIBLE COILED-COIL"/>
    <property type="match status" value="1"/>
</dbReference>
<feature type="domain" description="Autophagy protein ATG17-like" evidence="9">
    <location>
        <begin position="139"/>
        <end position="484"/>
    </location>
</feature>
<evidence type="ECO:0000313" key="11">
    <source>
        <dbReference type="EMBL" id="EXX57046.1"/>
    </source>
</evidence>
<name>A0A015KC31_RHIIW</name>
<dbReference type="STRING" id="1432141.A0A015KC31"/>
<dbReference type="GO" id="GO:0000422">
    <property type="term" value="P:autophagy of mitochondrion"/>
    <property type="evidence" value="ECO:0007669"/>
    <property type="project" value="TreeGrafter"/>
</dbReference>
<gene>
    <name evidence="11" type="ORF">RirG_210600</name>
</gene>